<keyword evidence="5 6" id="KW-0472">Membrane</keyword>
<feature type="domain" description="EamA" evidence="7">
    <location>
        <begin position="182"/>
        <end position="309"/>
    </location>
</feature>
<protein>
    <submittedName>
        <fullName evidence="8">Aromatic amino acid DMT transporter YddG</fullName>
    </submittedName>
</protein>
<dbReference type="InterPro" id="IPR000620">
    <property type="entry name" value="EamA_dom"/>
</dbReference>
<dbReference type="PANTHER" id="PTHR42920">
    <property type="entry name" value="OS03G0707200 PROTEIN-RELATED"/>
    <property type="match status" value="1"/>
</dbReference>
<evidence type="ECO:0000256" key="5">
    <source>
        <dbReference type="ARBA" id="ARBA00023136"/>
    </source>
</evidence>
<feature type="transmembrane region" description="Helical" evidence="6">
    <location>
        <begin position="143"/>
        <end position="160"/>
    </location>
</feature>
<evidence type="ECO:0000256" key="2">
    <source>
        <dbReference type="ARBA" id="ARBA00022475"/>
    </source>
</evidence>
<dbReference type="EMBL" id="JACJJC010000011">
    <property type="protein sequence ID" value="MBM6704366.1"/>
    <property type="molecule type" value="Genomic_DNA"/>
</dbReference>
<dbReference type="Pfam" id="PF00892">
    <property type="entry name" value="EamA"/>
    <property type="match status" value="1"/>
</dbReference>
<organism evidence="8 9">
    <name type="scientific">Sutterella massiliensis</name>
    <dbReference type="NCBI Taxonomy" id="1816689"/>
    <lineage>
        <taxon>Bacteria</taxon>
        <taxon>Pseudomonadati</taxon>
        <taxon>Pseudomonadota</taxon>
        <taxon>Betaproteobacteria</taxon>
        <taxon>Burkholderiales</taxon>
        <taxon>Sutterellaceae</taxon>
        <taxon>Sutterella</taxon>
    </lineage>
</organism>
<evidence type="ECO:0000256" key="6">
    <source>
        <dbReference type="SAM" id="Phobius"/>
    </source>
</evidence>
<dbReference type="NCBIfam" id="NF008676">
    <property type="entry name" value="PRK11689.1"/>
    <property type="match status" value="1"/>
</dbReference>
<dbReference type="PANTHER" id="PTHR42920:SF24">
    <property type="entry name" value="AROMATIC AMINO ACID EXPORTER YDDG"/>
    <property type="match status" value="1"/>
</dbReference>
<dbReference type="InterPro" id="IPR037185">
    <property type="entry name" value="EmrE-like"/>
</dbReference>
<feature type="transmembrane region" description="Helical" evidence="6">
    <location>
        <begin position="180"/>
        <end position="198"/>
    </location>
</feature>
<evidence type="ECO:0000313" key="8">
    <source>
        <dbReference type="EMBL" id="MBM6704366.1"/>
    </source>
</evidence>
<evidence type="ECO:0000259" key="7">
    <source>
        <dbReference type="Pfam" id="PF00892"/>
    </source>
</evidence>
<reference evidence="8 9" key="1">
    <citation type="journal article" date="2021" name="Sci. Rep.">
        <title>The distribution of antibiotic resistance genes in chicken gut microbiota commensals.</title>
        <authorList>
            <person name="Juricova H."/>
            <person name="Matiasovicova J."/>
            <person name="Kubasova T."/>
            <person name="Cejkova D."/>
            <person name="Rychlik I."/>
        </authorList>
    </citation>
    <scope>NUCLEOTIDE SEQUENCE [LARGE SCALE GENOMIC DNA]</scope>
    <source>
        <strain evidence="8 9">An829</strain>
    </source>
</reference>
<comment type="caution">
    <text evidence="8">The sequence shown here is derived from an EMBL/GenBank/DDBJ whole genome shotgun (WGS) entry which is preliminary data.</text>
</comment>
<keyword evidence="9" id="KW-1185">Reference proteome</keyword>
<feature type="transmembrane region" description="Helical" evidence="6">
    <location>
        <begin position="120"/>
        <end position="136"/>
    </location>
</feature>
<name>A0ABS2DSS7_9BURK</name>
<keyword evidence="3 6" id="KW-0812">Transmembrane</keyword>
<feature type="transmembrane region" description="Helical" evidence="6">
    <location>
        <begin position="210"/>
        <end position="229"/>
    </location>
</feature>
<dbReference type="InterPro" id="IPR051258">
    <property type="entry name" value="Diverse_Substrate_Transporter"/>
</dbReference>
<proteinExistence type="predicted"/>
<evidence type="ECO:0000313" key="9">
    <source>
        <dbReference type="Proteomes" id="UP000715095"/>
    </source>
</evidence>
<feature type="transmembrane region" description="Helical" evidence="6">
    <location>
        <begin position="235"/>
        <end position="256"/>
    </location>
</feature>
<comment type="subcellular location">
    <subcellularLocation>
        <location evidence="1">Cell membrane</location>
        <topology evidence="1">Multi-pass membrane protein</topology>
    </subcellularLocation>
</comment>
<dbReference type="RefSeq" id="WP_205103075.1">
    <property type="nucleotide sequence ID" value="NZ_JACJJC010000011.1"/>
</dbReference>
<feature type="transmembrane region" description="Helical" evidence="6">
    <location>
        <begin position="87"/>
        <end position="108"/>
    </location>
</feature>
<evidence type="ECO:0000256" key="1">
    <source>
        <dbReference type="ARBA" id="ARBA00004651"/>
    </source>
</evidence>
<feature type="transmembrane region" description="Helical" evidence="6">
    <location>
        <begin position="57"/>
        <end position="75"/>
    </location>
</feature>
<keyword evidence="4 6" id="KW-1133">Transmembrane helix</keyword>
<feature type="transmembrane region" description="Helical" evidence="6">
    <location>
        <begin position="294"/>
        <end position="314"/>
    </location>
</feature>
<keyword evidence="2" id="KW-1003">Cell membrane</keyword>
<evidence type="ECO:0000256" key="4">
    <source>
        <dbReference type="ARBA" id="ARBA00022989"/>
    </source>
</evidence>
<feature type="transmembrane region" description="Helical" evidence="6">
    <location>
        <begin position="32"/>
        <end position="51"/>
    </location>
</feature>
<accession>A0ABS2DSS7</accession>
<dbReference type="SUPFAM" id="SSF103481">
    <property type="entry name" value="Multidrug resistance efflux transporter EmrE"/>
    <property type="match status" value="2"/>
</dbReference>
<feature type="transmembrane region" description="Helical" evidence="6">
    <location>
        <begin position="268"/>
        <end position="288"/>
    </location>
</feature>
<dbReference type="Proteomes" id="UP000715095">
    <property type="component" value="Unassembled WGS sequence"/>
</dbReference>
<gene>
    <name evidence="8" type="primary">yddG</name>
    <name evidence="8" type="ORF">H6A60_07700</name>
</gene>
<evidence type="ECO:0000256" key="3">
    <source>
        <dbReference type="ARBA" id="ARBA00022692"/>
    </source>
</evidence>
<sequence>MTAEVSKNGAPKPVSANASDTSVSLVRRATMIGLFAPICWGMSVSLVRGIAEGFGLAQGQCLLYCVAAVFLFFLVGLPDFRRMDKRYLCIGIPTANLSSLTFCLAIFFSEGGAQTVEVGMINYLWPSLTILFAVVFNGVRTRWWLFPGLAVAFTGIVVILSGDHGFSLTEFADRVAAHPVSYVLALLAALTWAAFSSMTRAWSKGINPSTFVFMVDALIFGCLWAAGIGSGPDEASMRGILSVVFGGLAMGCAYAAWTHGMSKGNITILALASYFTPVLSCVFAVFWINAELGGTFWAGVAIVVAGSLLCWDATDRGMKAKIAREKAAAAESGK</sequence>